<dbReference type="OrthoDB" id="2793297at2759"/>
<keyword evidence="3" id="KW-1185">Reference proteome</keyword>
<dbReference type="Proteomes" id="UP000703269">
    <property type="component" value="Unassembled WGS sequence"/>
</dbReference>
<feature type="compositionally biased region" description="Basic residues" evidence="1">
    <location>
        <begin position="10"/>
        <end position="25"/>
    </location>
</feature>
<feature type="region of interest" description="Disordered" evidence="1">
    <location>
        <begin position="1"/>
        <end position="86"/>
    </location>
</feature>
<organism evidence="2 3">
    <name type="scientific">Phanerochaete sordida</name>
    <dbReference type="NCBI Taxonomy" id="48140"/>
    <lineage>
        <taxon>Eukaryota</taxon>
        <taxon>Fungi</taxon>
        <taxon>Dikarya</taxon>
        <taxon>Basidiomycota</taxon>
        <taxon>Agaricomycotina</taxon>
        <taxon>Agaricomycetes</taxon>
        <taxon>Polyporales</taxon>
        <taxon>Phanerochaetaceae</taxon>
        <taxon>Phanerochaete</taxon>
    </lineage>
</organism>
<feature type="compositionally biased region" description="Low complexity" evidence="1">
    <location>
        <begin position="74"/>
        <end position="83"/>
    </location>
</feature>
<dbReference type="AlphaFoldDB" id="A0A9P3FZ98"/>
<evidence type="ECO:0000313" key="2">
    <source>
        <dbReference type="EMBL" id="GJE84874.1"/>
    </source>
</evidence>
<accession>A0A9P3FZ98</accession>
<comment type="caution">
    <text evidence="2">The sequence shown here is derived from an EMBL/GenBank/DDBJ whole genome shotgun (WGS) entry which is preliminary data.</text>
</comment>
<name>A0A9P3FZ98_9APHY</name>
<sequence length="251" mass="27683">MQEPQSPSRRSPHCKKCGQPRKGHPRTGCPSWNRTDSAGGGEQRATPATPTRRVDDRPDSKRRKRTSGQPTPPQLTHHTTAATEPIQPTFQSLLLDDEKDSLMHKIERWRKAVPSDPGELEPSSPRVKYEVAEETVTSHSRQPRPLGRTMSMEERCNFLERLKQNTKHTAQVFIMDKNDAWGALGEAHRQGFHGDVHAPAQGDAFLVLGMDREAVDALLETVRSGRGSPMKNCVAGAVVGAAAVWAGLAYS</sequence>
<evidence type="ECO:0000256" key="1">
    <source>
        <dbReference type="SAM" id="MobiDB-lite"/>
    </source>
</evidence>
<reference evidence="2 3" key="1">
    <citation type="submission" date="2021-08" db="EMBL/GenBank/DDBJ databases">
        <title>Draft Genome Sequence of Phanerochaete sordida strain YK-624.</title>
        <authorList>
            <person name="Mori T."/>
            <person name="Dohra H."/>
            <person name="Suzuki T."/>
            <person name="Kawagishi H."/>
            <person name="Hirai H."/>
        </authorList>
    </citation>
    <scope>NUCLEOTIDE SEQUENCE [LARGE SCALE GENOMIC DNA]</scope>
    <source>
        <strain evidence="2 3">YK-624</strain>
    </source>
</reference>
<proteinExistence type="predicted"/>
<dbReference type="EMBL" id="BPQB01000001">
    <property type="protein sequence ID" value="GJE84874.1"/>
    <property type="molecule type" value="Genomic_DNA"/>
</dbReference>
<protein>
    <submittedName>
        <fullName evidence="2">Uncharacterized protein</fullName>
    </submittedName>
</protein>
<gene>
    <name evidence="2" type="ORF">PsYK624_009500</name>
</gene>
<evidence type="ECO:0000313" key="3">
    <source>
        <dbReference type="Proteomes" id="UP000703269"/>
    </source>
</evidence>